<evidence type="ECO:0000256" key="1">
    <source>
        <dbReference type="SAM" id="MobiDB-lite"/>
    </source>
</evidence>
<evidence type="ECO:0000259" key="4">
    <source>
        <dbReference type="PROSITE" id="PS50195"/>
    </source>
</evidence>
<dbReference type="Gene3D" id="3.30.1520.10">
    <property type="entry name" value="Phox-like domain"/>
    <property type="match status" value="1"/>
</dbReference>
<proteinExistence type="predicted"/>
<dbReference type="PROSITE" id="PS50132">
    <property type="entry name" value="RGS"/>
    <property type="match status" value="1"/>
</dbReference>
<dbReference type="SUPFAM" id="SSF64268">
    <property type="entry name" value="PX domain"/>
    <property type="match status" value="1"/>
</dbReference>
<evidence type="ECO:0000313" key="7">
    <source>
        <dbReference type="Proteomes" id="UP001217089"/>
    </source>
</evidence>
<dbReference type="SUPFAM" id="SSF48097">
    <property type="entry name" value="Regulator of G-protein signaling, RGS"/>
    <property type="match status" value="1"/>
</dbReference>
<keyword evidence="7" id="KW-1185">Reference proteome</keyword>
<dbReference type="Gene3D" id="1.10.167.10">
    <property type="entry name" value="Regulator of G-protein Signalling 4, domain 2"/>
    <property type="match status" value="1"/>
</dbReference>
<dbReference type="PROSITE" id="PS51207">
    <property type="entry name" value="PXA"/>
    <property type="match status" value="1"/>
</dbReference>
<evidence type="ECO:0000259" key="3">
    <source>
        <dbReference type="PROSITE" id="PS50132"/>
    </source>
</evidence>
<evidence type="ECO:0008006" key="8">
    <source>
        <dbReference type="Google" id="ProtNLM"/>
    </source>
</evidence>
<organism evidence="6 7">
    <name type="scientific">Tegillarca granosa</name>
    <name type="common">Malaysian cockle</name>
    <name type="synonym">Anadara granosa</name>
    <dbReference type="NCBI Taxonomy" id="220873"/>
    <lineage>
        <taxon>Eukaryota</taxon>
        <taxon>Metazoa</taxon>
        <taxon>Spiralia</taxon>
        <taxon>Lophotrochozoa</taxon>
        <taxon>Mollusca</taxon>
        <taxon>Bivalvia</taxon>
        <taxon>Autobranchia</taxon>
        <taxon>Pteriomorphia</taxon>
        <taxon>Arcoida</taxon>
        <taxon>Arcoidea</taxon>
        <taxon>Arcidae</taxon>
        <taxon>Tegillarca</taxon>
    </lineage>
</organism>
<dbReference type="SMART" id="SM00313">
    <property type="entry name" value="PXA"/>
    <property type="match status" value="1"/>
</dbReference>
<feature type="domain" description="PX" evidence="4">
    <location>
        <begin position="518"/>
        <end position="629"/>
    </location>
</feature>
<name>A0ABQ9E2Y0_TEGGR</name>
<dbReference type="Proteomes" id="UP001217089">
    <property type="component" value="Unassembled WGS sequence"/>
</dbReference>
<evidence type="ECO:0000313" key="6">
    <source>
        <dbReference type="EMBL" id="KAJ8299813.1"/>
    </source>
</evidence>
<feature type="domain" description="PXA" evidence="5">
    <location>
        <begin position="117"/>
        <end position="291"/>
    </location>
</feature>
<gene>
    <name evidence="6" type="ORF">KUTeg_023873</name>
</gene>
<accession>A0ABQ9E2Y0</accession>
<dbReference type="SMART" id="SM00312">
    <property type="entry name" value="PX"/>
    <property type="match status" value="1"/>
</dbReference>
<dbReference type="EMBL" id="JARBDR010000921">
    <property type="protein sequence ID" value="KAJ8299813.1"/>
    <property type="molecule type" value="Genomic_DNA"/>
</dbReference>
<dbReference type="InterPro" id="IPR016137">
    <property type="entry name" value="RGS"/>
</dbReference>
<keyword evidence="2" id="KW-0472">Membrane</keyword>
<evidence type="ECO:0000259" key="5">
    <source>
        <dbReference type="PROSITE" id="PS51207"/>
    </source>
</evidence>
<dbReference type="Pfam" id="PF00615">
    <property type="entry name" value="RGS"/>
    <property type="match status" value="1"/>
</dbReference>
<feature type="domain" description="RGS" evidence="3">
    <location>
        <begin position="319"/>
        <end position="432"/>
    </location>
</feature>
<feature type="transmembrane region" description="Helical" evidence="2">
    <location>
        <begin position="17"/>
        <end position="35"/>
    </location>
</feature>
<feature type="compositionally biased region" description="Basic and acidic residues" evidence="1">
    <location>
        <begin position="661"/>
        <end position="670"/>
    </location>
</feature>
<comment type="caution">
    <text evidence="6">The sequence shown here is derived from an EMBL/GenBank/DDBJ whole genome shotgun (WGS) entry which is preliminary data.</text>
</comment>
<evidence type="ECO:0000256" key="2">
    <source>
        <dbReference type="SAM" id="Phobius"/>
    </source>
</evidence>
<dbReference type="InterPro" id="IPR003114">
    <property type="entry name" value="Phox_assoc"/>
</dbReference>
<feature type="region of interest" description="Disordered" evidence="1">
    <location>
        <begin position="649"/>
        <end position="673"/>
    </location>
</feature>
<feature type="transmembrane region" description="Helical" evidence="2">
    <location>
        <begin position="41"/>
        <end position="66"/>
    </location>
</feature>
<dbReference type="Pfam" id="PF00787">
    <property type="entry name" value="PX"/>
    <property type="match status" value="1"/>
</dbReference>
<sequence length="840" mass="96802">MIPWYIVKFYLQKHFKFCSSTIILLILTLIFYRYIQVFLAAWSFLLGIVVAYSLLSSDAVVPNLLFMYKKEKQTTSGDDELTLMKTICTVCGQRKCPRHRPELNILAFQPWTNLSVTKRVDEAVEEFLNIVLNDYVYTWYRDLSSNEEFMDELKISIRFFAAVMLRRAKKVDIPSMVSEKLLKAGVQHLHAYLQAQKNVQSGMDMQQATLEYLGPHLHCAMQSRKTEIEYLRRTVEAMFPYVLPQQSLKSKSTCALVREILSGFIMLPAMDTLANPDMINNLLLIFLDDTPPPVATEPVSPQVPFLENFAKTLVESNSFLKNEAAINVLQFFLACEDFNKRILSPELSQGELVELHNMAKDLYKSYCAESALDRIKFDEEIVNELKEKGPSDQVIKLRTSTPLFKAYEHAYNLLDKTFLPLFHQSDDYYTMICGDRVQSQITRSTSKQPKKKEFGFSNIGNKIKGVFKSGEVKSLQDDDFLEADTITLASVSSIDDQILESECEGFQEFQSHNLSTWRVTIPRTGARPDPENSKKQYFVFIIDVRRNNKPTGLRYHEFYVLEQKLAEFHGGLLADCQLPPKKSFGTSNYDFIDGKKEVFELYLQKLLTKPYLKGSQLVYNFLTTEQEFTTGFLPDINLGQHLEPFLKSFEQSTEAPKPRPSKPERRDSDASMKSTSSEKLCSSMFENNANCESDAGTPTYTPSSIIGEDLDGVFDIIIYVARFVYKIPEWFHHVLLTARILFKSTLENYLEWYTGQKIQQVSQEHHVLFFDTDPPRTDEQKRERYRNTYKEAFVSIVGTANSEQGTKLMLDLLQQPKLNKQLSYVFLDILILELFPELRA</sequence>
<reference evidence="6 7" key="1">
    <citation type="submission" date="2022-12" db="EMBL/GenBank/DDBJ databases">
        <title>Chromosome-level genome of Tegillarca granosa.</title>
        <authorList>
            <person name="Kim J."/>
        </authorList>
    </citation>
    <scope>NUCLEOTIDE SEQUENCE [LARGE SCALE GENOMIC DNA]</scope>
    <source>
        <strain evidence="6">Teg-2019</strain>
        <tissue evidence="6">Adductor muscle</tissue>
    </source>
</reference>
<dbReference type="InterPro" id="IPR001683">
    <property type="entry name" value="PX_dom"/>
</dbReference>
<keyword evidence="2" id="KW-0812">Transmembrane</keyword>
<dbReference type="PANTHER" id="PTHR22775">
    <property type="entry name" value="SORTING NEXIN"/>
    <property type="match status" value="1"/>
</dbReference>
<dbReference type="Pfam" id="PF02194">
    <property type="entry name" value="PXA"/>
    <property type="match status" value="1"/>
</dbReference>
<dbReference type="InterPro" id="IPR036871">
    <property type="entry name" value="PX_dom_sf"/>
</dbReference>
<dbReference type="InterPro" id="IPR036305">
    <property type="entry name" value="RGS_sf"/>
</dbReference>
<dbReference type="InterPro" id="IPR044926">
    <property type="entry name" value="RGS_subdomain_2"/>
</dbReference>
<keyword evidence="2" id="KW-1133">Transmembrane helix</keyword>
<protein>
    <recommendedName>
        <fullName evidence="8">Sorting nexin 14</fullName>
    </recommendedName>
</protein>
<dbReference type="PANTHER" id="PTHR22775:SF44">
    <property type="entry name" value="SORTING NEXIN-14"/>
    <property type="match status" value="1"/>
</dbReference>
<dbReference type="PROSITE" id="PS50195">
    <property type="entry name" value="PX"/>
    <property type="match status" value="1"/>
</dbReference>